<evidence type="ECO:0000313" key="2">
    <source>
        <dbReference type="Proteomes" id="UP000257109"/>
    </source>
</evidence>
<dbReference type="EMBL" id="QJKJ01005440">
    <property type="protein sequence ID" value="RDX90286.1"/>
    <property type="molecule type" value="Genomic_DNA"/>
</dbReference>
<feature type="non-terminal residue" evidence="1">
    <location>
        <position position="1"/>
    </location>
</feature>
<dbReference type="Proteomes" id="UP000257109">
    <property type="component" value="Unassembled WGS sequence"/>
</dbReference>
<name>A0A371GIB9_MUCPR</name>
<dbReference type="AlphaFoldDB" id="A0A371GIB9"/>
<reference evidence="1" key="1">
    <citation type="submission" date="2018-05" db="EMBL/GenBank/DDBJ databases">
        <title>Draft genome of Mucuna pruriens seed.</title>
        <authorList>
            <person name="Nnadi N.E."/>
            <person name="Vos R."/>
            <person name="Hasami M.H."/>
            <person name="Devisetty U.K."/>
            <person name="Aguiy J.C."/>
        </authorList>
    </citation>
    <scope>NUCLEOTIDE SEQUENCE [LARGE SCALE GENOMIC DNA]</scope>
    <source>
        <strain evidence="1">JCA_2017</strain>
    </source>
</reference>
<sequence>MQENVRQEKVPMQENVKQEKVLRINPTIDSVVNLEEELIHSALIAEAEPVEFEKVVTEEK</sequence>
<accession>A0A371GIB9</accession>
<keyword evidence="2" id="KW-1185">Reference proteome</keyword>
<protein>
    <submittedName>
        <fullName evidence="1">Uncharacterized protein</fullName>
    </submittedName>
</protein>
<organism evidence="1 2">
    <name type="scientific">Mucuna pruriens</name>
    <name type="common">Velvet bean</name>
    <name type="synonym">Dolichos pruriens</name>
    <dbReference type="NCBI Taxonomy" id="157652"/>
    <lineage>
        <taxon>Eukaryota</taxon>
        <taxon>Viridiplantae</taxon>
        <taxon>Streptophyta</taxon>
        <taxon>Embryophyta</taxon>
        <taxon>Tracheophyta</taxon>
        <taxon>Spermatophyta</taxon>
        <taxon>Magnoliopsida</taxon>
        <taxon>eudicotyledons</taxon>
        <taxon>Gunneridae</taxon>
        <taxon>Pentapetalae</taxon>
        <taxon>rosids</taxon>
        <taxon>fabids</taxon>
        <taxon>Fabales</taxon>
        <taxon>Fabaceae</taxon>
        <taxon>Papilionoideae</taxon>
        <taxon>50 kb inversion clade</taxon>
        <taxon>NPAAA clade</taxon>
        <taxon>indigoferoid/millettioid clade</taxon>
        <taxon>Phaseoleae</taxon>
        <taxon>Mucuna</taxon>
    </lineage>
</organism>
<gene>
    <name evidence="1" type="ORF">CR513_27873</name>
</gene>
<proteinExistence type="predicted"/>
<comment type="caution">
    <text evidence="1">The sequence shown here is derived from an EMBL/GenBank/DDBJ whole genome shotgun (WGS) entry which is preliminary data.</text>
</comment>
<evidence type="ECO:0000313" key="1">
    <source>
        <dbReference type="EMBL" id="RDX90286.1"/>
    </source>
</evidence>